<evidence type="ECO:0000259" key="3">
    <source>
        <dbReference type="PROSITE" id="PS50076"/>
    </source>
</evidence>
<keyword evidence="2" id="KW-1133">Transmembrane helix</keyword>
<evidence type="ECO:0000313" key="5">
    <source>
        <dbReference type="Proteomes" id="UP000029385"/>
    </source>
</evidence>
<dbReference type="STRING" id="1121015.GCA_000420545_00083"/>
<keyword evidence="5" id="KW-1185">Reference proteome</keyword>
<comment type="caution">
    <text evidence="4">The sequence shown here is derived from an EMBL/GenBank/DDBJ whole genome shotgun (WGS) entry which is preliminary data.</text>
</comment>
<dbReference type="SUPFAM" id="SSF46565">
    <property type="entry name" value="Chaperone J-domain"/>
    <property type="match status" value="1"/>
</dbReference>
<dbReference type="Proteomes" id="UP000029385">
    <property type="component" value="Unassembled WGS sequence"/>
</dbReference>
<dbReference type="AlphaFoldDB" id="A0A091B9E2"/>
<dbReference type="InterPro" id="IPR036869">
    <property type="entry name" value="J_dom_sf"/>
</dbReference>
<protein>
    <recommendedName>
        <fullName evidence="3">J domain-containing protein</fullName>
    </recommendedName>
</protein>
<keyword evidence="1" id="KW-0143">Chaperone</keyword>
<sequence length="388" mass="43756">MSPFRYLGLTKRATIVEIKRAYAAKLKQTRPDDDAAGFQRLHEAYQAALEQARHRDLLNEAGLLNADTDPTGEHEGEDASVDLWPVFAAPEPAAEIPAMEALPETSPPAEPALADDGETEVLTFDFARFIAELHQAADGELPAFQHWLDSHPDLYSLSLKDQLAWPLMEYLASAERPLLPKWLAALLHFFRLDTVGSRSYELDHFIEAAQQHAERYWRPNAIAHRYRDGRGSVIDRLLFRELQRPLHAGRRVFVTLVPGLPTRIWEIAAELNTVPVDYQQRVADPEAVQFWLDQADPSRIGARRAIAGALQILLVVALICLLPDSATLALPAFIVLYALWWLVSWNRTRVFRKQQAIAEGRAAPGSGFDWRWLWLVFLAAQLARLAAQ</sequence>
<evidence type="ECO:0000256" key="1">
    <source>
        <dbReference type="ARBA" id="ARBA00023186"/>
    </source>
</evidence>
<name>A0A091B9E2_9GAMM</name>
<gene>
    <name evidence="4" type="ORF">N789_04050</name>
</gene>
<dbReference type="RefSeq" id="WP_022967759.1">
    <property type="nucleotide sequence ID" value="NZ_ATVD01000001.1"/>
</dbReference>
<feature type="transmembrane region" description="Helical" evidence="2">
    <location>
        <begin position="328"/>
        <end position="345"/>
    </location>
</feature>
<accession>A0A091B9E2</accession>
<organism evidence="4 5">
    <name type="scientific">Arenimonas oryziterrae DSM 21050 = YC6267</name>
    <dbReference type="NCBI Taxonomy" id="1121015"/>
    <lineage>
        <taxon>Bacteria</taxon>
        <taxon>Pseudomonadati</taxon>
        <taxon>Pseudomonadota</taxon>
        <taxon>Gammaproteobacteria</taxon>
        <taxon>Lysobacterales</taxon>
        <taxon>Lysobacteraceae</taxon>
        <taxon>Arenimonas</taxon>
    </lineage>
</organism>
<dbReference type="eggNOG" id="COG2214">
    <property type="taxonomic scope" value="Bacteria"/>
</dbReference>
<dbReference type="Gene3D" id="1.10.287.110">
    <property type="entry name" value="DnaJ domain"/>
    <property type="match status" value="1"/>
</dbReference>
<proteinExistence type="predicted"/>
<feature type="domain" description="J" evidence="3">
    <location>
        <begin position="2"/>
        <end position="62"/>
    </location>
</feature>
<dbReference type="InterPro" id="IPR001623">
    <property type="entry name" value="DnaJ_domain"/>
</dbReference>
<dbReference type="PATRIC" id="fig|1121015.4.peg.2491"/>
<reference evidence="4 5" key="1">
    <citation type="submission" date="2013-09" db="EMBL/GenBank/DDBJ databases">
        <title>Genome sequencing of Arenimonas oryziterrae.</title>
        <authorList>
            <person name="Chen F."/>
            <person name="Wang G."/>
        </authorList>
    </citation>
    <scope>NUCLEOTIDE SEQUENCE [LARGE SCALE GENOMIC DNA]</scope>
    <source>
        <strain evidence="4 5">YC6267</strain>
    </source>
</reference>
<keyword evidence="2" id="KW-0812">Transmembrane</keyword>
<evidence type="ECO:0000256" key="2">
    <source>
        <dbReference type="SAM" id="Phobius"/>
    </source>
</evidence>
<dbReference type="PROSITE" id="PS50076">
    <property type="entry name" value="DNAJ_2"/>
    <property type="match status" value="1"/>
</dbReference>
<dbReference type="CDD" id="cd06257">
    <property type="entry name" value="DnaJ"/>
    <property type="match status" value="1"/>
</dbReference>
<keyword evidence="2" id="KW-0472">Membrane</keyword>
<dbReference type="EMBL" id="AVCI01000045">
    <property type="protein sequence ID" value="KFN41065.1"/>
    <property type="molecule type" value="Genomic_DNA"/>
</dbReference>
<evidence type="ECO:0000313" key="4">
    <source>
        <dbReference type="EMBL" id="KFN41065.1"/>
    </source>
</evidence>